<dbReference type="InterPro" id="IPR011701">
    <property type="entry name" value="MFS"/>
</dbReference>
<protein>
    <submittedName>
        <fullName evidence="9">DHA2 family efflux MFS transporter permease subunit</fullName>
    </submittedName>
</protein>
<dbReference type="NCBIfam" id="TIGR00711">
    <property type="entry name" value="efflux_EmrB"/>
    <property type="match status" value="1"/>
</dbReference>
<keyword evidence="4 7" id="KW-0812">Transmembrane</keyword>
<evidence type="ECO:0000256" key="2">
    <source>
        <dbReference type="ARBA" id="ARBA00022448"/>
    </source>
</evidence>
<feature type="transmembrane region" description="Helical" evidence="7">
    <location>
        <begin position="102"/>
        <end position="119"/>
    </location>
</feature>
<feature type="transmembrane region" description="Helical" evidence="7">
    <location>
        <begin position="260"/>
        <end position="281"/>
    </location>
</feature>
<feature type="transmembrane region" description="Helical" evidence="7">
    <location>
        <begin position="326"/>
        <end position="344"/>
    </location>
</feature>
<comment type="caution">
    <text evidence="9">The sequence shown here is derived from an EMBL/GenBank/DDBJ whole genome shotgun (WGS) entry which is preliminary data.</text>
</comment>
<organism evidence="9 10">
    <name type="scientific">Methylosinus sporium</name>
    <dbReference type="NCBI Taxonomy" id="428"/>
    <lineage>
        <taxon>Bacteria</taxon>
        <taxon>Pseudomonadati</taxon>
        <taxon>Pseudomonadota</taxon>
        <taxon>Alphaproteobacteria</taxon>
        <taxon>Hyphomicrobiales</taxon>
        <taxon>Methylocystaceae</taxon>
        <taxon>Methylosinus</taxon>
    </lineage>
</organism>
<dbReference type="PANTHER" id="PTHR42718">
    <property type="entry name" value="MAJOR FACILITATOR SUPERFAMILY MULTIDRUG TRANSPORTER MFSC"/>
    <property type="match status" value="1"/>
</dbReference>
<dbReference type="InterPro" id="IPR004638">
    <property type="entry name" value="EmrB-like"/>
</dbReference>
<dbReference type="RefSeq" id="WP_142863883.1">
    <property type="nucleotide sequence ID" value="NZ_VJMF01000069.1"/>
</dbReference>
<dbReference type="Proteomes" id="UP000316781">
    <property type="component" value="Unassembled WGS sequence"/>
</dbReference>
<feature type="domain" description="Major facilitator superfamily (MFS) profile" evidence="8">
    <location>
        <begin position="7"/>
        <end position="453"/>
    </location>
</feature>
<dbReference type="InterPro" id="IPR036259">
    <property type="entry name" value="MFS_trans_sf"/>
</dbReference>
<dbReference type="Gene3D" id="1.20.1250.20">
    <property type="entry name" value="MFS general substrate transporter like domains"/>
    <property type="match status" value="1"/>
</dbReference>
<dbReference type="PROSITE" id="PS50850">
    <property type="entry name" value="MFS"/>
    <property type="match status" value="1"/>
</dbReference>
<proteinExistence type="predicted"/>
<dbReference type="GO" id="GO:0022857">
    <property type="term" value="F:transmembrane transporter activity"/>
    <property type="evidence" value="ECO:0007669"/>
    <property type="project" value="InterPro"/>
</dbReference>
<feature type="transmembrane region" description="Helical" evidence="7">
    <location>
        <begin position="76"/>
        <end position="96"/>
    </location>
</feature>
<feature type="transmembrane region" description="Helical" evidence="7">
    <location>
        <begin position="131"/>
        <end position="155"/>
    </location>
</feature>
<feature type="transmembrane region" description="Helical" evidence="7">
    <location>
        <begin position="429"/>
        <end position="449"/>
    </location>
</feature>
<evidence type="ECO:0000256" key="7">
    <source>
        <dbReference type="SAM" id="Phobius"/>
    </source>
</evidence>
<feature type="transmembrane region" description="Helical" evidence="7">
    <location>
        <begin position="194"/>
        <end position="215"/>
    </location>
</feature>
<reference evidence="9 10" key="1">
    <citation type="submission" date="2019-07" db="EMBL/GenBank/DDBJ databases">
        <title>Ln-dependent methylotrophs.</title>
        <authorList>
            <person name="Tani A."/>
        </authorList>
    </citation>
    <scope>NUCLEOTIDE SEQUENCE [LARGE SCALE GENOMIC DNA]</scope>
    <source>
        <strain evidence="9 10">SM89A</strain>
    </source>
</reference>
<evidence type="ECO:0000259" key="8">
    <source>
        <dbReference type="PROSITE" id="PS50850"/>
    </source>
</evidence>
<feature type="transmembrane region" description="Helical" evidence="7">
    <location>
        <begin position="293"/>
        <end position="314"/>
    </location>
</feature>
<dbReference type="InterPro" id="IPR020846">
    <property type="entry name" value="MFS_dom"/>
</dbReference>
<dbReference type="Gene3D" id="1.20.1720.10">
    <property type="entry name" value="Multidrug resistance protein D"/>
    <property type="match status" value="1"/>
</dbReference>
<feature type="transmembrane region" description="Helical" evidence="7">
    <location>
        <begin position="221"/>
        <end position="239"/>
    </location>
</feature>
<comment type="subcellular location">
    <subcellularLocation>
        <location evidence="1">Cell membrane</location>
        <topology evidence="1">Multi-pass membrane protein</topology>
    </subcellularLocation>
</comment>
<keyword evidence="5 7" id="KW-1133">Transmembrane helix</keyword>
<keyword evidence="2" id="KW-0813">Transport</keyword>
<sequence>MPSFAVTPLIIATALFMENLDGTVLATALPAMAADLHEDPIALKLALASYLLSLAVFIPLSGWVADRYGARRVFRVAILVFTFGSILCGFSTSLAGVVSSRIVQGLGGAMMVPVGRLVLLRVAPRHDLVRALAYLTIPALIGPVVGPPLGGFIATYFHWRYIFWINVPIGLLGVTLVTRYIPDLREESVPPLDVTGFLLSGFGLSSLVFGLGALGQGIVPVPAAAGLVAAGVIALFLYVRHARRTPHPIIDLDLLRVPSFHASIVGGFLFRMGLGASPFLLPLMLQTGFGLTAFQSGSLTFIAAIGAIAMKTTAQPILNRFGFRRVLIVNALISAGFFCFNALFTPATPHWLIMSLLLAGGFFRSLQFTALNAIGYADIEDAAMSRATSFASAGQQLSLSAGVSLGAAALETARALHGGGELRLADFDAAFLVVAAVSAASIVVFRGLAANAGERLTGKESIEADGAA</sequence>
<feature type="transmembrane region" description="Helical" evidence="7">
    <location>
        <begin position="43"/>
        <end position="64"/>
    </location>
</feature>
<evidence type="ECO:0000256" key="6">
    <source>
        <dbReference type="ARBA" id="ARBA00023136"/>
    </source>
</evidence>
<dbReference type="PANTHER" id="PTHR42718:SF46">
    <property type="entry name" value="BLR6921 PROTEIN"/>
    <property type="match status" value="1"/>
</dbReference>
<dbReference type="Pfam" id="PF07690">
    <property type="entry name" value="MFS_1"/>
    <property type="match status" value="2"/>
</dbReference>
<evidence type="ECO:0000256" key="5">
    <source>
        <dbReference type="ARBA" id="ARBA00022989"/>
    </source>
</evidence>
<dbReference type="AlphaFoldDB" id="A0A549SLQ1"/>
<accession>A0A549SLQ1</accession>
<evidence type="ECO:0000256" key="3">
    <source>
        <dbReference type="ARBA" id="ARBA00022475"/>
    </source>
</evidence>
<feature type="transmembrane region" description="Helical" evidence="7">
    <location>
        <begin position="161"/>
        <end position="182"/>
    </location>
</feature>
<dbReference type="GO" id="GO:0005886">
    <property type="term" value="C:plasma membrane"/>
    <property type="evidence" value="ECO:0007669"/>
    <property type="project" value="UniProtKB-SubCell"/>
</dbReference>
<evidence type="ECO:0000256" key="1">
    <source>
        <dbReference type="ARBA" id="ARBA00004651"/>
    </source>
</evidence>
<dbReference type="SUPFAM" id="SSF103473">
    <property type="entry name" value="MFS general substrate transporter"/>
    <property type="match status" value="1"/>
</dbReference>
<evidence type="ECO:0000313" key="10">
    <source>
        <dbReference type="Proteomes" id="UP000316781"/>
    </source>
</evidence>
<evidence type="ECO:0000313" key="9">
    <source>
        <dbReference type="EMBL" id="TRL30560.1"/>
    </source>
</evidence>
<evidence type="ECO:0000256" key="4">
    <source>
        <dbReference type="ARBA" id="ARBA00022692"/>
    </source>
</evidence>
<keyword evidence="6 7" id="KW-0472">Membrane</keyword>
<dbReference type="EMBL" id="VJMF01000069">
    <property type="protein sequence ID" value="TRL30560.1"/>
    <property type="molecule type" value="Genomic_DNA"/>
</dbReference>
<keyword evidence="3" id="KW-1003">Cell membrane</keyword>
<gene>
    <name evidence="9" type="ORF">FM996_16215</name>
</gene>
<name>A0A549SLQ1_METSR</name>